<feature type="compositionally biased region" description="Polar residues" evidence="9">
    <location>
        <begin position="382"/>
        <end position="400"/>
    </location>
</feature>
<keyword evidence="3" id="KW-0934">Plastid</keyword>
<comment type="subcellular location">
    <subcellularLocation>
        <location evidence="1">Plastid</location>
        <location evidence="1">Chloroplast</location>
    </subcellularLocation>
</comment>
<keyword evidence="12" id="KW-1185">Reference proteome</keyword>
<accession>A0AAV3NSQ8</accession>
<proteinExistence type="predicted"/>
<dbReference type="CDD" id="cd21608">
    <property type="entry name" value="RRM2_NsCP33_like"/>
    <property type="match status" value="1"/>
</dbReference>
<dbReference type="FunFam" id="3.30.70.330:FF:000698">
    <property type="entry name" value="33 kDa ribonucleoprotein, chloroplastic"/>
    <property type="match status" value="1"/>
</dbReference>
<dbReference type="PANTHER" id="PTHR48025:SF11">
    <property type="entry name" value="RNA-BINDING PROTEIN CP33, CHLOROPLASTIC"/>
    <property type="match status" value="1"/>
</dbReference>
<comment type="caution">
    <text evidence="11">The sequence shown here is derived from an EMBL/GenBank/DDBJ whole genome shotgun (WGS) entry which is preliminary data.</text>
</comment>
<dbReference type="EMBL" id="BAABME010000367">
    <property type="protein sequence ID" value="GAA0142141.1"/>
    <property type="molecule type" value="Genomic_DNA"/>
</dbReference>
<feature type="domain" description="RRM" evidence="10">
    <location>
        <begin position="181"/>
        <end position="259"/>
    </location>
</feature>
<dbReference type="Proteomes" id="UP001454036">
    <property type="component" value="Unassembled WGS sequence"/>
</dbReference>
<dbReference type="PROSITE" id="PS50102">
    <property type="entry name" value="RRM"/>
    <property type="match status" value="2"/>
</dbReference>
<evidence type="ECO:0000256" key="6">
    <source>
        <dbReference type="ARBA" id="ARBA00022884"/>
    </source>
</evidence>
<sequence>MYLNCSNIAPQRSSFTMSANLSSINFSFIKPPKLRTQLIKIQSFSPFSRFYGVSASRLAFSDGFEDTQLIKIQSLSHFSRFCRVSASTLAFADGFEDTQNVQLSEAEEVIEDEGVGGFEEIQNVQLSEAEEAVEDEGVGGFEEIQNVQVSEAEEEDEEKEDEGVGGFDEEEGVVSQEAEERRLYVGNLPYSMTSKQLADIFAEAGSVITVEIIYDRVTDRSRGFAFVTMKSVEEANEAIRMFDGSQVGGRTVRVNIPEVPKGGEKEVMRAKIKSSYQGFIDSPHKLYAGNLSWNLTSQGLREAFSSQPGLVSAKVVYERDSGRSRGFGFITFGSAEEVESALNAMNGVEVEGRPLRLNLAEQRASVSPPLVTENNPEGVLNESVTDTNPADSLNESVTGTDSENVLTENEVTSNVSI</sequence>
<organism evidence="11 12">
    <name type="scientific">Lithospermum erythrorhizon</name>
    <name type="common">Purple gromwell</name>
    <name type="synonym">Lithospermum officinale var. erythrorhizon</name>
    <dbReference type="NCBI Taxonomy" id="34254"/>
    <lineage>
        <taxon>Eukaryota</taxon>
        <taxon>Viridiplantae</taxon>
        <taxon>Streptophyta</taxon>
        <taxon>Embryophyta</taxon>
        <taxon>Tracheophyta</taxon>
        <taxon>Spermatophyta</taxon>
        <taxon>Magnoliopsida</taxon>
        <taxon>eudicotyledons</taxon>
        <taxon>Gunneridae</taxon>
        <taxon>Pentapetalae</taxon>
        <taxon>asterids</taxon>
        <taxon>lamiids</taxon>
        <taxon>Boraginales</taxon>
        <taxon>Boraginaceae</taxon>
        <taxon>Boraginoideae</taxon>
        <taxon>Lithospermeae</taxon>
        <taxon>Lithospermum</taxon>
    </lineage>
</organism>
<feature type="region of interest" description="Disordered" evidence="9">
    <location>
        <begin position="366"/>
        <end position="400"/>
    </location>
</feature>
<keyword evidence="6 8" id="KW-0694">RNA-binding</keyword>
<evidence type="ECO:0000259" key="10">
    <source>
        <dbReference type="PROSITE" id="PS50102"/>
    </source>
</evidence>
<evidence type="ECO:0000256" key="7">
    <source>
        <dbReference type="ARBA" id="ARBA00023274"/>
    </source>
</evidence>
<dbReference type="GO" id="GO:0006397">
    <property type="term" value="P:mRNA processing"/>
    <property type="evidence" value="ECO:0007669"/>
    <property type="project" value="UniProtKB-KW"/>
</dbReference>
<evidence type="ECO:0000256" key="9">
    <source>
        <dbReference type="SAM" id="MobiDB-lite"/>
    </source>
</evidence>
<dbReference type="InterPro" id="IPR048289">
    <property type="entry name" value="RRM2_NsCP33-like"/>
</dbReference>
<dbReference type="InterPro" id="IPR000504">
    <property type="entry name" value="RRM_dom"/>
</dbReference>
<evidence type="ECO:0000313" key="12">
    <source>
        <dbReference type="Proteomes" id="UP001454036"/>
    </source>
</evidence>
<feature type="domain" description="RRM" evidence="10">
    <location>
        <begin position="284"/>
        <end position="362"/>
    </location>
</feature>
<keyword evidence="2" id="KW-0150">Chloroplast</keyword>
<evidence type="ECO:0000256" key="8">
    <source>
        <dbReference type="PROSITE-ProRule" id="PRU00176"/>
    </source>
</evidence>
<dbReference type="InterPro" id="IPR012677">
    <property type="entry name" value="Nucleotide-bd_a/b_plait_sf"/>
</dbReference>
<dbReference type="CDD" id="cd21609">
    <property type="entry name" value="RRM1_PSRP2_like"/>
    <property type="match status" value="1"/>
</dbReference>
<evidence type="ECO:0000256" key="1">
    <source>
        <dbReference type="ARBA" id="ARBA00004229"/>
    </source>
</evidence>
<reference evidence="11 12" key="1">
    <citation type="submission" date="2024-01" db="EMBL/GenBank/DDBJ databases">
        <title>The complete chloroplast genome sequence of Lithospermum erythrorhizon: insights into the phylogenetic relationship among Boraginaceae species and the maternal lineages of purple gromwells.</title>
        <authorList>
            <person name="Okada T."/>
            <person name="Watanabe K."/>
        </authorList>
    </citation>
    <scope>NUCLEOTIDE SEQUENCE [LARGE SCALE GENOMIC DNA]</scope>
</reference>
<keyword evidence="5" id="KW-0677">Repeat</keyword>
<feature type="compositionally biased region" description="Acidic residues" evidence="9">
    <location>
        <begin position="151"/>
        <end position="172"/>
    </location>
</feature>
<dbReference type="SUPFAM" id="SSF54928">
    <property type="entry name" value="RNA-binding domain, RBD"/>
    <property type="match status" value="2"/>
</dbReference>
<name>A0AAV3NSQ8_LITER</name>
<protein>
    <recommendedName>
        <fullName evidence="10">RRM domain-containing protein</fullName>
    </recommendedName>
</protein>
<keyword evidence="7" id="KW-0687">Ribonucleoprotein</keyword>
<dbReference type="SMART" id="SM00360">
    <property type="entry name" value="RRM"/>
    <property type="match status" value="2"/>
</dbReference>
<dbReference type="PANTHER" id="PTHR48025">
    <property type="entry name" value="OS02G0815200 PROTEIN"/>
    <property type="match status" value="1"/>
</dbReference>
<evidence type="ECO:0000313" key="11">
    <source>
        <dbReference type="EMBL" id="GAA0142141.1"/>
    </source>
</evidence>
<gene>
    <name evidence="11" type="ORF">LIER_03105</name>
</gene>
<dbReference type="InterPro" id="IPR050502">
    <property type="entry name" value="Euk_RNA-bind_prot"/>
</dbReference>
<dbReference type="Pfam" id="PF00076">
    <property type="entry name" value="RRM_1"/>
    <property type="match status" value="2"/>
</dbReference>
<dbReference type="GO" id="GO:1990904">
    <property type="term" value="C:ribonucleoprotein complex"/>
    <property type="evidence" value="ECO:0007669"/>
    <property type="project" value="UniProtKB-KW"/>
</dbReference>
<dbReference type="AlphaFoldDB" id="A0AAV3NSQ8"/>
<dbReference type="InterPro" id="IPR035979">
    <property type="entry name" value="RBD_domain_sf"/>
</dbReference>
<evidence type="ECO:0000256" key="2">
    <source>
        <dbReference type="ARBA" id="ARBA00022528"/>
    </source>
</evidence>
<dbReference type="GO" id="GO:1901259">
    <property type="term" value="P:chloroplast rRNA processing"/>
    <property type="evidence" value="ECO:0007669"/>
    <property type="project" value="TreeGrafter"/>
</dbReference>
<dbReference type="GO" id="GO:0009535">
    <property type="term" value="C:chloroplast thylakoid membrane"/>
    <property type="evidence" value="ECO:0007669"/>
    <property type="project" value="TreeGrafter"/>
</dbReference>
<dbReference type="GO" id="GO:0003729">
    <property type="term" value="F:mRNA binding"/>
    <property type="evidence" value="ECO:0007669"/>
    <property type="project" value="TreeGrafter"/>
</dbReference>
<keyword evidence="4" id="KW-0507">mRNA processing</keyword>
<evidence type="ECO:0000256" key="4">
    <source>
        <dbReference type="ARBA" id="ARBA00022664"/>
    </source>
</evidence>
<evidence type="ECO:0000256" key="3">
    <source>
        <dbReference type="ARBA" id="ARBA00022640"/>
    </source>
</evidence>
<feature type="region of interest" description="Disordered" evidence="9">
    <location>
        <begin position="148"/>
        <end position="172"/>
    </location>
</feature>
<dbReference type="Gene3D" id="3.30.70.330">
    <property type="match status" value="2"/>
</dbReference>
<evidence type="ECO:0000256" key="5">
    <source>
        <dbReference type="ARBA" id="ARBA00022737"/>
    </source>
</evidence>